<comment type="caution">
    <text evidence="1">The sequence shown here is derived from an EMBL/GenBank/DDBJ whole genome shotgun (WGS) entry which is preliminary data.</text>
</comment>
<organism evidence="1 2">
    <name type="scientific">Ameca splendens</name>
    <dbReference type="NCBI Taxonomy" id="208324"/>
    <lineage>
        <taxon>Eukaryota</taxon>
        <taxon>Metazoa</taxon>
        <taxon>Chordata</taxon>
        <taxon>Craniata</taxon>
        <taxon>Vertebrata</taxon>
        <taxon>Euteleostomi</taxon>
        <taxon>Actinopterygii</taxon>
        <taxon>Neopterygii</taxon>
        <taxon>Teleostei</taxon>
        <taxon>Neoteleostei</taxon>
        <taxon>Acanthomorphata</taxon>
        <taxon>Ovalentaria</taxon>
        <taxon>Atherinomorphae</taxon>
        <taxon>Cyprinodontiformes</taxon>
        <taxon>Goodeidae</taxon>
        <taxon>Ameca</taxon>
    </lineage>
</organism>
<sequence length="133" mass="14763">MGFEKCAFCCNSHPFLDLSDPHANHTQEKKIKLRRGLLVQLRILFRGFFSQGISGRYIGFLGFTEETLVTLGRFLQKKTKKKNTNTKAKLGLTWYQIVCRAGRVSEEVGSPVGLGAKSTAKIAGNPKSQTVSK</sequence>
<proteinExistence type="predicted"/>
<evidence type="ECO:0000313" key="2">
    <source>
        <dbReference type="Proteomes" id="UP001469553"/>
    </source>
</evidence>
<protein>
    <submittedName>
        <fullName evidence="1">Uncharacterized protein</fullName>
    </submittedName>
</protein>
<accession>A0ABV1A3A7</accession>
<gene>
    <name evidence="1" type="ORF">AMECASPLE_033334</name>
</gene>
<evidence type="ECO:0000313" key="1">
    <source>
        <dbReference type="EMBL" id="MEQ2312649.1"/>
    </source>
</evidence>
<reference evidence="1 2" key="1">
    <citation type="submission" date="2021-06" db="EMBL/GenBank/DDBJ databases">
        <authorList>
            <person name="Palmer J.M."/>
        </authorList>
    </citation>
    <scope>NUCLEOTIDE SEQUENCE [LARGE SCALE GENOMIC DNA]</scope>
    <source>
        <strain evidence="1 2">AS_MEX2019</strain>
        <tissue evidence="1">Muscle</tissue>
    </source>
</reference>
<keyword evidence="2" id="KW-1185">Reference proteome</keyword>
<dbReference type="Proteomes" id="UP001469553">
    <property type="component" value="Unassembled WGS sequence"/>
</dbReference>
<dbReference type="EMBL" id="JAHRIP010079739">
    <property type="protein sequence ID" value="MEQ2312649.1"/>
    <property type="molecule type" value="Genomic_DNA"/>
</dbReference>
<name>A0ABV1A3A7_9TELE</name>